<protein>
    <submittedName>
        <fullName evidence="1">Uncharacterized protein</fullName>
    </submittedName>
</protein>
<dbReference type="VEuPathDB" id="MicrosporidiaDB:AAJ76_800073758"/>
<reference evidence="1 2" key="1">
    <citation type="journal article" date="2015" name="Environ. Microbiol.">
        <title>Genome analyses suggest the presence of polyploidy and recent human-driven expansions in eight global populations of the honeybee pathogen Nosema ceranae.</title>
        <authorList>
            <person name="Pelin A."/>
            <person name="Selman M."/>
            <person name="Aris-Brosou S."/>
            <person name="Farinelli L."/>
            <person name="Corradi N."/>
        </authorList>
    </citation>
    <scope>NUCLEOTIDE SEQUENCE [LARGE SCALE GENOMIC DNA]</scope>
    <source>
        <strain evidence="1 2">PA08 1199</strain>
    </source>
</reference>
<proteinExistence type="predicted"/>
<dbReference type="GeneID" id="36321436"/>
<keyword evidence="2" id="KW-1185">Reference proteome</keyword>
<name>A0A0F9WT66_9MICR</name>
<sequence length="44" mass="5360">MLTNKEIEDIQKELESYNSIILEYKNNLVKSLNLLKRFKDKFKK</sequence>
<accession>A0A0F9WT66</accession>
<dbReference type="AlphaFoldDB" id="A0A0F9WT66"/>
<comment type="caution">
    <text evidence="1">The sequence shown here is derived from an EMBL/GenBank/DDBJ whole genome shotgun (WGS) entry which is preliminary data.</text>
</comment>
<gene>
    <name evidence="1" type="ORF">AAJ76_800073758</name>
</gene>
<dbReference type="EMBL" id="JPQZ01000008">
    <property type="protein sequence ID" value="KKO76013.1"/>
    <property type="molecule type" value="Genomic_DNA"/>
</dbReference>
<evidence type="ECO:0000313" key="1">
    <source>
        <dbReference type="EMBL" id="KKO76013.1"/>
    </source>
</evidence>
<evidence type="ECO:0000313" key="2">
    <source>
        <dbReference type="Proteomes" id="UP000034350"/>
    </source>
</evidence>
<dbReference type="Proteomes" id="UP000034350">
    <property type="component" value="Unassembled WGS sequence"/>
</dbReference>
<dbReference type="RefSeq" id="XP_024331755.1">
    <property type="nucleotide sequence ID" value="XM_024476483.1"/>
</dbReference>
<organism evidence="1 2">
    <name type="scientific">Vairimorpha ceranae</name>
    <dbReference type="NCBI Taxonomy" id="40302"/>
    <lineage>
        <taxon>Eukaryota</taxon>
        <taxon>Fungi</taxon>
        <taxon>Fungi incertae sedis</taxon>
        <taxon>Microsporidia</taxon>
        <taxon>Nosematidae</taxon>
        <taxon>Vairimorpha</taxon>
    </lineage>
</organism>